<feature type="binding site" evidence="6">
    <location>
        <position position="320"/>
    </location>
    <ligand>
        <name>substrate</name>
    </ligand>
</feature>
<feature type="binding site" evidence="6">
    <location>
        <position position="160"/>
    </location>
    <ligand>
        <name>substrate</name>
    </ligand>
</feature>
<feature type="active site" description="Proton acceptor; specific for (S)-substrate epimerization" evidence="5">
    <location>
        <position position="267"/>
    </location>
</feature>
<evidence type="ECO:0000256" key="2">
    <source>
        <dbReference type="ARBA" id="ARBA00022723"/>
    </source>
</evidence>
<dbReference type="PANTHER" id="PTHR48073:SF2">
    <property type="entry name" value="O-SUCCINYLBENZOATE SYNTHASE"/>
    <property type="match status" value="1"/>
</dbReference>
<keyword evidence="11" id="KW-1185">Reference proteome</keyword>
<sequence>MKIKDLKVYYLKVPLKKEFKTSLRTVKIAEEIIVEIETDTGDIGYGEAAPTAVITGDINSSISGIIQKYIRPKLIGESIGNIEKIHFLIEESAVNNNSAKAAVEMAVYDLFAQKLDVPLYKILGGYRNSLNSDLSISVNSPAQMKVEALQAVSDGYQVLKLKVGKDYQKDLDRFRAVRNAVGKNIKIRLDANQGWQPKEAVSIIRAMEAENLKPELIEQPVKADDYQGLKFVRDSVLTPIMADESLFSARDCLHLLKMQACDLINIKLMKAGGIYNALKINAIAEAYGIEVMLGSMLEAKVSVTAAAHLAAAKKNITRLDLDAPLYLAEDPVEGGIILNGRQISFPDEKGLGIRKLNNLIEIK</sequence>
<keyword evidence="2 7" id="KW-0479">Metal-binding</keyword>
<dbReference type="Pfam" id="PF13378">
    <property type="entry name" value="MR_MLE_C"/>
    <property type="match status" value="1"/>
</dbReference>
<comment type="similarity">
    <text evidence="1 8">Belongs to the mandelate racemase/muconate lactonizing enzyme family.</text>
</comment>
<evidence type="ECO:0000256" key="5">
    <source>
        <dbReference type="PIRSR" id="PIRSR634603-1"/>
    </source>
</evidence>
<dbReference type="InterPro" id="IPR034603">
    <property type="entry name" value="Dipeptide_epimerase"/>
</dbReference>
<feature type="domain" description="Mandelate racemase/muconate lactonizing enzyme C-terminal" evidence="9">
    <location>
        <begin position="141"/>
        <end position="239"/>
    </location>
</feature>
<feature type="binding site" evidence="6">
    <location>
        <position position="297"/>
    </location>
    <ligand>
        <name>substrate</name>
    </ligand>
</feature>
<dbReference type="AlphaFoldDB" id="A0A1N6QS26"/>
<evidence type="ECO:0000313" key="10">
    <source>
        <dbReference type="EMBL" id="SIQ19387.1"/>
    </source>
</evidence>
<feature type="binding site" evidence="6">
    <location>
        <position position="295"/>
    </location>
    <ligand>
        <name>substrate</name>
    </ligand>
</feature>
<evidence type="ECO:0000256" key="8">
    <source>
        <dbReference type="RuleBase" id="RU366006"/>
    </source>
</evidence>
<evidence type="ECO:0000313" key="11">
    <source>
        <dbReference type="Proteomes" id="UP000185669"/>
    </source>
</evidence>
<keyword evidence="4 8" id="KW-0413">Isomerase</keyword>
<dbReference type="CDD" id="cd03319">
    <property type="entry name" value="L-Ala-DL-Glu_epimerase"/>
    <property type="match status" value="1"/>
</dbReference>
<dbReference type="Proteomes" id="UP000185669">
    <property type="component" value="Unassembled WGS sequence"/>
</dbReference>
<feature type="binding site" evidence="6">
    <location>
        <position position="322"/>
    </location>
    <ligand>
        <name>substrate</name>
    </ligand>
</feature>
<dbReference type="OrthoDB" id="9775391at2"/>
<dbReference type="InterPro" id="IPR013341">
    <property type="entry name" value="Mandelate_racemase_N_dom"/>
</dbReference>
<proteinExistence type="inferred from homology"/>
<protein>
    <recommendedName>
        <fullName evidence="8">Dipeptide epimerase</fullName>
        <ecNumber evidence="8">5.1.1.-</ecNumber>
    </recommendedName>
</protein>
<feature type="binding site" evidence="6">
    <location>
        <position position="135"/>
    </location>
    <ligand>
        <name>substrate</name>
    </ligand>
</feature>
<dbReference type="RefSeq" id="WP_076543724.1">
    <property type="nucleotide sequence ID" value="NZ_FTNC01000002.1"/>
</dbReference>
<dbReference type="PANTHER" id="PTHR48073">
    <property type="entry name" value="O-SUCCINYLBENZOATE SYNTHASE-RELATED"/>
    <property type="match status" value="1"/>
</dbReference>
<evidence type="ECO:0000256" key="3">
    <source>
        <dbReference type="ARBA" id="ARBA00022842"/>
    </source>
</evidence>
<dbReference type="FunFam" id="3.30.390.10:FF:000009">
    <property type="entry name" value="Hydrophobic dipeptide epimerase"/>
    <property type="match status" value="1"/>
</dbReference>
<evidence type="ECO:0000256" key="7">
    <source>
        <dbReference type="PIRSR" id="PIRSR634603-3"/>
    </source>
</evidence>
<dbReference type="SFLD" id="SFLDG00180">
    <property type="entry name" value="muconate_cycloisomerase"/>
    <property type="match status" value="1"/>
</dbReference>
<dbReference type="GO" id="GO:0016855">
    <property type="term" value="F:racemase and epimerase activity, acting on amino acids and derivatives"/>
    <property type="evidence" value="ECO:0007669"/>
    <property type="project" value="UniProtKB-UniRule"/>
</dbReference>
<dbReference type="Gene3D" id="3.20.20.120">
    <property type="entry name" value="Enolase-like C-terminal domain"/>
    <property type="match status" value="1"/>
</dbReference>
<dbReference type="InterPro" id="IPR029065">
    <property type="entry name" value="Enolase_C-like"/>
</dbReference>
<evidence type="ECO:0000256" key="6">
    <source>
        <dbReference type="PIRSR" id="PIRSR634603-2"/>
    </source>
</evidence>
<dbReference type="Gene3D" id="3.30.390.10">
    <property type="entry name" value="Enolase-like, N-terminal domain"/>
    <property type="match status" value="1"/>
</dbReference>
<evidence type="ECO:0000256" key="1">
    <source>
        <dbReference type="ARBA" id="ARBA00008031"/>
    </source>
</evidence>
<gene>
    <name evidence="10" type="ORF">SAMN05421834_10248</name>
</gene>
<feature type="binding site" evidence="7">
    <location>
        <position position="218"/>
    </location>
    <ligand>
        <name>Mg(2+)</name>
        <dbReference type="ChEBI" id="CHEBI:18420"/>
    </ligand>
</feature>
<dbReference type="Pfam" id="PF02746">
    <property type="entry name" value="MR_MLE_N"/>
    <property type="match status" value="1"/>
</dbReference>
<organism evidence="10 11">
    <name type="scientific">Halanaerobium kushneri</name>
    <dbReference type="NCBI Taxonomy" id="56779"/>
    <lineage>
        <taxon>Bacteria</taxon>
        <taxon>Bacillati</taxon>
        <taxon>Bacillota</taxon>
        <taxon>Clostridia</taxon>
        <taxon>Halanaerobiales</taxon>
        <taxon>Halanaerobiaceae</taxon>
        <taxon>Halanaerobium</taxon>
    </lineage>
</organism>
<dbReference type="EC" id="5.1.1.-" evidence="8"/>
<dbReference type="InterPro" id="IPR013342">
    <property type="entry name" value="Mandelate_racemase_C"/>
</dbReference>
<feature type="binding site" evidence="6">
    <location>
        <position position="24"/>
    </location>
    <ligand>
        <name>substrate</name>
    </ligand>
</feature>
<feature type="binding site" evidence="7">
    <location>
        <position position="190"/>
    </location>
    <ligand>
        <name>Mg(2+)</name>
        <dbReference type="ChEBI" id="CHEBI:18420"/>
    </ligand>
</feature>
<dbReference type="STRING" id="56779.SAMN05421834_10248"/>
<name>A0A1N6QS26_9FIRM</name>
<comment type="cofactor">
    <cofactor evidence="7 8">
        <name>Mg(2+)</name>
        <dbReference type="ChEBI" id="CHEBI:18420"/>
    </cofactor>
    <text evidence="7 8">Binds 1 Mg(2+) ion per subunit.</text>
</comment>
<dbReference type="SFLD" id="SFLDF00009">
    <property type="entry name" value="o-succinylbenzoate_synthase"/>
    <property type="match status" value="1"/>
</dbReference>
<accession>A0A1N6QS26</accession>
<dbReference type="SFLD" id="SFLDS00001">
    <property type="entry name" value="Enolase"/>
    <property type="match status" value="1"/>
</dbReference>
<dbReference type="GO" id="GO:0000287">
    <property type="term" value="F:magnesium ion binding"/>
    <property type="evidence" value="ECO:0007669"/>
    <property type="project" value="UniProtKB-ARBA"/>
</dbReference>
<keyword evidence="3 7" id="KW-0460">Magnesium</keyword>
<dbReference type="InterPro" id="IPR036849">
    <property type="entry name" value="Enolase-like_C_sf"/>
</dbReference>
<dbReference type="SUPFAM" id="SSF51604">
    <property type="entry name" value="Enolase C-terminal domain-like"/>
    <property type="match status" value="1"/>
</dbReference>
<dbReference type="EMBL" id="FTNC01000002">
    <property type="protein sequence ID" value="SIQ19387.1"/>
    <property type="molecule type" value="Genomic_DNA"/>
</dbReference>
<evidence type="ECO:0000256" key="4">
    <source>
        <dbReference type="ARBA" id="ARBA00023235"/>
    </source>
</evidence>
<reference evidence="11" key="1">
    <citation type="submission" date="2017-01" db="EMBL/GenBank/DDBJ databases">
        <authorList>
            <person name="Varghese N."/>
            <person name="Submissions S."/>
        </authorList>
    </citation>
    <scope>NUCLEOTIDE SEQUENCE [LARGE SCALE GENOMIC DNA]</scope>
    <source>
        <strain evidence="11">ATCC 700103</strain>
    </source>
</reference>
<feature type="binding site" evidence="7">
    <location>
        <position position="243"/>
    </location>
    <ligand>
        <name>Mg(2+)</name>
        <dbReference type="ChEBI" id="CHEBI:18420"/>
    </ligand>
</feature>
<dbReference type="GO" id="GO:0006518">
    <property type="term" value="P:peptide metabolic process"/>
    <property type="evidence" value="ECO:0007669"/>
    <property type="project" value="UniProtKB-ARBA"/>
</dbReference>
<dbReference type="SMART" id="SM00922">
    <property type="entry name" value="MR_MLE"/>
    <property type="match status" value="1"/>
</dbReference>
<evidence type="ECO:0000259" key="9">
    <source>
        <dbReference type="SMART" id="SM00922"/>
    </source>
</evidence>
<dbReference type="InterPro" id="IPR029017">
    <property type="entry name" value="Enolase-like_N"/>
</dbReference>
<dbReference type="SUPFAM" id="SSF54826">
    <property type="entry name" value="Enolase N-terminal domain-like"/>
    <property type="match status" value="1"/>
</dbReference>
<feature type="active site" description="Proton acceptor; specific for (R)-substrate epimerization" evidence="5">
    <location>
        <position position="162"/>
    </location>
</feature>